<keyword evidence="2" id="KW-0378">Hydrolase</keyword>
<dbReference type="Gene3D" id="3.40.50.300">
    <property type="entry name" value="P-loop containing nucleotide triphosphate hydrolases"/>
    <property type="match status" value="1"/>
</dbReference>
<dbReference type="GO" id="GO:0006281">
    <property type="term" value="P:DNA repair"/>
    <property type="evidence" value="ECO:0007669"/>
    <property type="project" value="TreeGrafter"/>
</dbReference>
<dbReference type="GO" id="GO:0005524">
    <property type="term" value="F:ATP binding"/>
    <property type="evidence" value="ECO:0007669"/>
    <property type="project" value="UniProtKB-KW"/>
</dbReference>
<dbReference type="Pfam" id="PF00176">
    <property type="entry name" value="SNF2-rel_dom"/>
    <property type="match status" value="1"/>
</dbReference>
<gene>
    <name evidence="7" type="ORF">N658DRAFT_74583</name>
</gene>
<sequence length="585" mass="64567">MKWAWGKHCLPWACLPSSRHLGRASLTSTSPVVPSNTDRDAKINDLWMAATDSKRKDAANELHNFDVVLTTYDTLRSDWATSGPLYTRIWARIILDEAHKIRNPTSQIFCATCEAPARNRWCLTGTPIQNRLSDFGALLAFIGVPPFETQTEFRFWITAPVLARREHSLLMLRKLVRATCLRRTKAHPRLASGLGLPVKRERVEGVELGEREREVYEFFKRRFYLLAQTNDDAGDEQQHPAMGSKGGGGSKEVVAAKRSRKKKNSSGKIRRKSAGNIIILLSVLCRICDHGEALLPQAALEVWRKNRDEGILSWDVLEKAAEMGRSCYVCGEGVENGQDGEKRGLDVAVEFPCGKHVACETCATPVTDDAVLTCPECPATEDVAFVSIIPYGVDSAYSPSSKVSAVLRNVLATLRGTDSVSGDVAPVNSVIFSQWTGMLNLISRGLDPQLLSLGLSSARIDGQSSLQHRRNTLERFNSDKGCVVMLATIGAVGEGIDLSVASEVHIVEPHWNPMAEAQAVDRVHRIGQARGVNITRYCVNGSIEETKKVKMISESLSSAERQSGGKEAEESLIEERWEKLLEFLT</sequence>
<dbReference type="Gene3D" id="3.40.50.10810">
    <property type="entry name" value="Tandem AAA-ATPase domain"/>
    <property type="match status" value="1"/>
</dbReference>
<evidence type="ECO:0000313" key="7">
    <source>
        <dbReference type="EMBL" id="KAK4100944.1"/>
    </source>
</evidence>
<dbReference type="SUPFAM" id="SSF52540">
    <property type="entry name" value="P-loop containing nucleoside triphosphate hydrolases"/>
    <property type="match status" value="2"/>
</dbReference>
<keyword evidence="3" id="KW-0067">ATP-binding</keyword>
<dbReference type="InterPro" id="IPR038718">
    <property type="entry name" value="SNF2-like_sf"/>
</dbReference>
<organism evidence="7 8">
    <name type="scientific">Parathielavia hyrcaniae</name>
    <dbReference type="NCBI Taxonomy" id="113614"/>
    <lineage>
        <taxon>Eukaryota</taxon>
        <taxon>Fungi</taxon>
        <taxon>Dikarya</taxon>
        <taxon>Ascomycota</taxon>
        <taxon>Pezizomycotina</taxon>
        <taxon>Sordariomycetes</taxon>
        <taxon>Sordariomycetidae</taxon>
        <taxon>Sordariales</taxon>
        <taxon>Chaetomiaceae</taxon>
        <taxon>Parathielavia</taxon>
    </lineage>
</organism>
<feature type="compositionally biased region" description="Basic residues" evidence="4">
    <location>
        <begin position="257"/>
        <end position="269"/>
    </location>
</feature>
<dbReference type="AlphaFoldDB" id="A0AAN6PZQ1"/>
<dbReference type="InterPro" id="IPR014001">
    <property type="entry name" value="Helicase_ATP-bd"/>
</dbReference>
<dbReference type="PROSITE" id="PS51192">
    <property type="entry name" value="HELICASE_ATP_BIND_1"/>
    <property type="match status" value="1"/>
</dbReference>
<evidence type="ECO:0000313" key="8">
    <source>
        <dbReference type="Proteomes" id="UP001305647"/>
    </source>
</evidence>
<reference evidence="7" key="1">
    <citation type="journal article" date="2023" name="Mol. Phylogenet. Evol.">
        <title>Genome-scale phylogeny and comparative genomics of the fungal order Sordariales.</title>
        <authorList>
            <person name="Hensen N."/>
            <person name="Bonometti L."/>
            <person name="Westerberg I."/>
            <person name="Brannstrom I.O."/>
            <person name="Guillou S."/>
            <person name="Cros-Aarteil S."/>
            <person name="Calhoun S."/>
            <person name="Haridas S."/>
            <person name="Kuo A."/>
            <person name="Mondo S."/>
            <person name="Pangilinan J."/>
            <person name="Riley R."/>
            <person name="LaButti K."/>
            <person name="Andreopoulos B."/>
            <person name="Lipzen A."/>
            <person name="Chen C."/>
            <person name="Yan M."/>
            <person name="Daum C."/>
            <person name="Ng V."/>
            <person name="Clum A."/>
            <person name="Steindorff A."/>
            <person name="Ohm R.A."/>
            <person name="Martin F."/>
            <person name="Silar P."/>
            <person name="Natvig D.O."/>
            <person name="Lalanne C."/>
            <person name="Gautier V."/>
            <person name="Ament-Velasquez S.L."/>
            <person name="Kruys A."/>
            <person name="Hutchinson M.I."/>
            <person name="Powell A.J."/>
            <person name="Barry K."/>
            <person name="Miller A.N."/>
            <person name="Grigoriev I.V."/>
            <person name="Debuchy R."/>
            <person name="Gladieux P."/>
            <person name="Hiltunen Thoren M."/>
            <person name="Johannesson H."/>
        </authorList>
    </citation>
    <scope>NUCLEOTIDE SEQUENCE</scope>
    <source>
        <strain evidence="7">CBS 757.83</strain>
    </source>
</reference>
<accession>A0AAN6PZQ1</accession>
<dbReference type="Proteomes" id="UP001305647">
    <property type="component" value="Unassembled WGS sequence"/>
</dbReference>
<dbReference type="GO" id="GO:0008094">
    <property type="term" value="F:ATP-dependent activity, acting on DNA"/>
    <property type="evidence" value="ECO:0007669"/>
    <property type="project" value="TreeGrafter"/>
</dbReference>
<dbReference type="PANTHER" id="PTHR45626:SF52">
    <property type="entry name" value="SINGLE-STRANDED DNA-DEPENDENT ATPASE (EUROFUNG)"/>
    <property type="match status" value="1"/>
</dbReference>
<dbReference type="CDD" id="cd18793">
    <property type="entry name" value="SF2_C_SNF"/>
    <property type="match status" value="1"/>
</dbReference>
<reference evidence="7" key="2">
    <citation type="submission" date="2023-05" db="EMBL/GenBank/DDBJ databases">
        <authorList>
            <consortium name="Lawrence Berkeley National Laboratory"/>
            <person name="Steindorff A."/>
            <person name="Hensen N."/>
            <person name="Bonometti L."/>
            <person name="Westerberg I."/>
            <person name="Brannstrom I.O."/>
            <person name="Guillou S."/>
            <person name="Cros-Aarteil S."/>
            <person name="Calhoun S."/>
            <person name="Haridas S."/>
            <person name="Kuo A."/>
            <person name="Mondo S."/>
            <person name="Pangilinan J."/>
            <person name="Riley R."/>
            <person name="Labutti K."/>
            <person name="Andreopoulos B."/>
            <person name="Lipzen A."/>
            <person name="Chen C."/>
            <person name="Yanf M."/>
            <person name="Daum C."/>
            <person name="Ng V."/>
            <person name="Clum A."/>
            <person name="Ohm R."/>
            <person name="Martin F."/>
            <person name="Silar P."/>
            <person name="Natvig D."/>
            <person name="Lalanne C."/>
            <person name="Gautier V."/>
            <person name="Ament-Velasquez S.L."/>
            <person name="Kruys A."/>
            <person name="Hutchinson M.I."/>
            <person name="Powell A.J."/>
            <person name="Barry K."/>
            <person name="Miller A.N."/>
            <person name="Grigoriev I.V."/>
            <person name="Debuchy R."/>
            <person name="Gladieux P."/>
            <person name="Thoren M.H."/>
            <person name="Johannesson H."/>
        </authorList>
    </citation>
    <scope>NUCLEOTIDE SEQUENCE</scope>
    <source>
        <strain evidence="7">CBS 757.83</strain>
    </source>
</reference>
<keyword evidence="1" id="KW-0547">Nucleotide-binding</keyword>
<evidence type="ECO:0000256" key="4">
    <source>
        <dbReference type="SAM" id="MobiDB-lite"/>
    </source>
</evidence>
<dbReference type="PROSITE" id="PS51194">
    <property type="entry name" value="HELICASE_CTER"/>
    <property type="match status" value="1"/>
</dbReference>
<dbReference type="InterPro" id="IPR000330">
    <property type="entry name" value="SNF2_N"/>
</dbReference>
<dbReference type="InterPro" id="IPR001650">
    <property type="entry name" value="Helicase_C-like"/>
</dbReference>
<proteinExistence type="predicted"/>
<dbReference type="SMART" id="SM00490">
    <property type="entry name" value="HELICc"/>
    <property type="match status" value="1"/>
</dbReference>
<keyword evidence="8" id="KW-1185">Reference proteome</keyword>
<dbReference type="InterPro" id="IPR027417">
    <property type="entry name" value="P-loop_NTPase"/>
</dbReference>
<dbReference type="CDD" id="cd18008">
    <property type="entry name" value="DEXDc_SHPRH-like"/>
    <property type="match status" value="1"/>
</dbReference>
<name>A0AAN6PZQ1_9PEZI</name>
<evidence type="ECO:0000256" key="2">
    <source>
        <dbReference type="ARBA" id="ARBA00022801"/>
    </source>
</evidence>
<evidence type="ECO:0000259" key="6">
    <source>
        <dbReference type="PROSITE" id="PS51194"/>
    </source>
</evidence>
<dbReference type="InterPro" id="IPR050628">
    <property type="entry name" value="SNF2_RAD54_helicase_TF"/>
</dbReference>
<feature type="region of interest" description="Disordered" evidence="4">
    <location>
        <begin position="232"/>
        <end position="269"/>
    </location>
</feature>
<feature type="domain" description="Helicase ATP-binding" evidence="5">
    <location>
        <begin position="1"/>
        <end position="145"/>
    </location>
</feature>
<protein>
    <submittedName>
        <fullName evidence="7">Uncharacterized protein</fullName>
    </submittedName>
</protein>
<dbReference type="GO" id="GO:0016787">
    <property type="term" value="F:hydrolase activity"/>
    <property type="evidence" value="ECO:0007669"/>
    <property type="project" value="UniProtKB-KW"/>
</dbReference>
<feature type="domain" description="Helicase C-terminal" evidence="6">
    <location>
        <begin position="419"/>
        <end position="573"/>
    </location>
</feature>
<evidence type="ECO:0000256" key="1">
    <source>
        <dbReference type="ARBA" id="ARBA00022741"/>
    </source>
</evidence>
<dbReference type="InterPro" id="IPR049730">
    <property type="entry name" value="SNF2/RAD54-like_C"/>
</dbReference>
<comment type="caution">
    <text evidence="7">The sequence shown here is derived from an EMBL/GenBank/DDBJ whole genome shotgun (WGS) entry which is preliminary data.</text>
</comment>
<dbReference type="EMBL" id="MU863637">
    <property type="protein sequence ID" value="KAK4100944.1"/>
    <property type="molecule type" value="Genomic_DNA"/>
</dbReference>
<evidence type="ECO:0000256" key="3">
    <source>
        <dbReference type="ARBA" id="ARBA00022840"/>
    </source>
</evidence>
<dbReference type="Pfam" id="PF00271">
    <property type="entry name" value="Helicase_C"/>
    <property type="match status" value="1"/>
</dbReference>
<evidence type="ECO:0000259" key="5">
    <source>
        <dbReference type="PROSITE" id="PS51192"/>
    </source>
</evidence>
<dbReference type="GO" id="GO:0005634">
    <property type="term" value="C:nucleus"/>
    <property type="evidence" value="ECO:0007669"/>
    <property type="project" value="TreeGrafter"/>
</dbReference>
<dbReference type="PANTHER" id="PTHR45626">
    <property type="entry name" value="TRANSCRIPTION TERMINATION FACTOR 2-RELATED"/>
    <property type="match status" value="1"/>
</dbReference>